<sequence length="141" mass="15664">MDEEQAKRLGAFLRARREELGWSSRRLAAECEMNDATIVRIENGQFAAPKPDKLSRITEALGLSLSDVFALADYAAPSDLPHFMPYLRTKYRDLPSTAVEEIERYAARLAKRHGVALAGPAPGEDESDEHEEPYETKGGTS</sequence>
<dbReference type="Proteomes" id="UP000727993">
    <property type="component" value="Unassembled WGS sequence"/>
</dbReference>
<dbReference type="CDD" id="cd00093">
    <property type="entry name" value="HTH_XRE"/>
    <property type="match status" value="1"/>
</dbReference>
<evidence type="ECO:0000313" key="3">
    <source>
        <dbReference type="EMBL" id="MBK9296681.1"/>
    </source>
</evidence>
<dbReference type="InterPro" id="IPR001387">
    <property type="entry name" value="Cro/C1-type_HTH"/>
</dbReference>
<evidence type="ECO:0000313" key="4">
    <source>
        <dbReference type="Proteomes" id="UP000727993"/>
    </source>
</evidence>
<feature type="domain" description="HTH cro/C1-type" evidence="2">
    <location>
        <begin position="13"/>
        <end position="68"/>
    </location>
</feature>
<dbReference type="GO" id="GO:0003677">
    <property type="term" value="F:DNA binding"/>
    <property type="evidence" value="ECO:0007669"/>
    <property type="project" value="InterPro"/>
</dbReference>
<protein>
    <submittedName>
        <fullName evidence="3">Helix-turn-helix domain-containing protein</fullName>
    </submittedName>
</protein>
<comment type="caution">
    <text evidence="3">The sequence shown here is derived from an EMBL/GenBank/DDBJ whole genome shotgun (WGS) entry which is preliminary data.</text>
</comment>
<reference evidence="3 4" key="1">
    <citation type="submission" date="2020-10" db="EMBL/GenBank/DDBJ databases">
        <title>Connecting structure to function with the recovery of over 1000 high-quality activated sludge metagenome-assembled genomes encoding full-length rRNA genes using long-read sequencing.</title>
        <authorList>
            <person name="Singleton C.M."/>
            <person name="Petriglieri F."/>
            <person name="Kristensen J.M."/>
            <person name="Kirkegaard R.H."/>
            <person name="Michaelsen T.Y."/>
            <person name="Andersen M.H."/>
            <person name="Karst S.M."/>
            <person name="Dueholm M.S."/>
            <person name="Nielsen P.H."/>
            <person name="Albertsen M."/>
        </authorList>
    </citation>
    <scope>NUCLEOTIDE SEQUENCE [LARGE SCALE GENOMIC DNA]</scope>
    <source>
        <strain evidence="3">Lyne_18-Q3-R50-59_MAXAC.006</strain>
    </source>
</reference>
<feature type="region of interest" description="Disordered" evidence="1">
    <location>
        <begin position="116"/>
        <end position="141"/>
    </location>
</feature>
<dbReference type="PROSITE" id="PS50943">
    <property type="entry name" value="HTH_CROC1"/>
    <property type="match status" value="1"/>
</dbReference>
<dbReference type="EMBL" id="JADJZA010000004">
    <property type="protein sequence ID" value="MBK9296681.1"/>
    <property type="molecule type" value="Genomic_DNA"/>
</dbReference>
<gene>
    <name evidence="3" type="ORF">IPN02_07540</name>
</gene>
<dbReference type="Gene3D" id="1.10.260.40">
    <property type="entry name" value="lambda repressor-like DNA-binding domains"/>
    <property type="match status" value="1"/>
</dbReference>
<organism evidence="3 4">
    <name type="scientific">Candidatus Neomicrothrix subdominans</name>
    <dbReference type="NCBI Taxonomy" id="2954438"/>
    <lineage>
        <taxon>Bacteria</taxon>
        <taxon>Bacillati</taxon>
        <taxon>Actinomycetota</taxon>
        <taxon>Acidimicrobiia</taxon>
        <taxon>Acidimicrobiales</taxon>
        <taxon>Microthrixaceae</taxon>
        <taxon>Candidatus Neomicrothrix</taxon>
    </lineage>
</organism>
<proteinExistence type="predicted"/>
<dbReference type="SUPFAM" id="SSF47413">
    <property type="entry name" value="lambda repressor-like DNA-binding domains"/>
    <property type="match status" value="1"/>
</dbReference>
<dbReference type="InterPro" id="IPR010982">
    <property type="entry name" value="Lambda_DNA-bd_dom_sf"/>
</dbReference>
<dbReference type="SMART" id="SM00530">
    <property type="entry name" value="HTH_XRE"/>
    <property type="match status" value="1"/>
</dbReference>
<accession>A0A936TCM9</accession>
<feature type="compositionally biased region" description="Acidic residues" evidence="1">
    <location>
        <begin position="123"/>
        <end position="132"/>
    </location>
</feature>
<dbReference type="Pfam" id="PF13560">
    <property type="entry name" value="HTH_31"/>
    <property type="match status" value="1"/>
</dbReference>
<evidence type="ECO:0000259" key="2">
    <source>
        <dbReference type="PROSITE" id="PS50943"/>
    </source>
</evidence>
<name>A0A936TCM9_9ACTN</name>
<dbReference type="AlphaFoldDB" id="A0A936TCM9"/>
<evidence type="ECO:0000256" key="1">
    <source>
        <dbReference type="SAM" id="MobiDB-lite"/>
    </source>
</evidence>